<dbReference type="InterPro" id="IPR011679">
    <property type="entry name" value="ERp29_C"/>
</dbReference>
<evidence type="ECO:0000256" key="5">
    <source>
        <dbReference type="ARBA" id="ARBA00023284"/>
    </source>
</evidence>
<name>A0ABR2K722_9EUKA</name>
<dbReference type="PANTHER" id="PTHR45672:SF11">
    <property type="entry name" value="PROTEIN DISULFIDE-ISOMERASE C17H9.14C"/>
    <property type="match status" value="1"/>
</dbReference>
<dbReference type="Pfam" id="PF00085">
    <property type="entry name" value="Thioredoxin"/>
    <property type="match status" value="1"/>
</dbReference>
<dbReference type="PANTHER" id="PTHR45672">
    <property type="entry name" value="PROTEIN DISULFIDE-ISOMERASE C17H9.14C-RELATED"/>
    <property type="match status" value="1"/>
</dbReference>
<sequence length="334" mass="39115">MILFTLVSIIIDKSLTPQTFKGLVQDKKPLIVRFSSEHRPRSVQLNLDWKRFSEMYEAFQDIRISHVNCGKYNRLCLREGCWDPPIVRLYMNNTVVQYDGGMSYESLGEWARRYTGIQGKFIYLDVQSPNNRTFNQLIEEKKCVFVMFHKPNCKRCNYYLQSLADIGKAFKNEENVSICEVDTDKYKSFLFDYQIRKYPEFDLFIDGKRKIFEGEFTIENAIDYINDFCGTQRSESGELTIEVGLIDDASPIVEDFMLRKNPKYINDMKNIPGTEFYVEVMNNIIQKGNDYLFTEANRLSSLLAEQSASQTVQDKLKIKYNILSLFISYVETED</sequence>
<dbReference type="CDD" id="cd02961">
    <property type="entry name" value="PDI_a_family"/>
    <property type="match status" value="1"/>
</dbReference>
<evidence type="ECO:0000256" key="1">
    <source>
        <dbReference type="ARBA" id="ARBA00001182"/>
    </source>
</evidence>
<evidence type="ECO:0000256" key="4">
    <source>
        <dbReference type="ARBA" id="ARBA00023235"/>
    </source>
</evidence>
<dbReference type="Pfam" id="PF07749">
    <property type="entry name" value="ERp29"/>
    <property type="match status" value="1"/>
</dbReference>
<dbReference type="InterPro" id="IPR013766">
    <property type="entry name" value="Thioredoxin_domain"/>
</dbReference>
<dbReference type="EC" id="5.3.4.1" evidence="2"/>
<evidence type="ECO:0000256" key="2">
    <source>
        <dbReference type="ARBA" id="ARBA00012723"/>
    </source>
</evidence>
<evidence type="ECO:0000259" key="6">
    <source>
        <dbReference type="PROSITE" id="PS51352"/>
    </source>
</evidence>
<keyword evidence="3" id="KW-1015">Disulfide bond</keyword>
<feature type="domain" description="Thioredoxin" evidence="6">
    <location>
        <begin position="115"/>
        <end position="230"/>
    </location>
</feature>
<dbReference type="EMBL" id="JAPFFF010000007">
    <property type="protein sequence ID" value="KAK8886638.1"/>
    <property type="molecule type" value="Genomic_DNA"/>
</dbReference>
<evidence type="ECO:0000313" key="8">
    <source>
        <dbReference type="Proteomes" id="UP001470230"/>
    </source>
</evidence>
<dbReference type="InterPro" id="IPR036356">
    <property type="entry name" value="ERp29_C_sf"/>
</dbReference>
<comment type="caution">
    <text evidence="7">The sequence shown here is derived from an EMBL/GenBank/DDBJ whole genome shotgun (WGS) entry which is preliminary data.</text>
</comment>
<keyword evidence="5" id="KW-0676">Redox-active center</keyword>
<gene>
    <name evidence="7" type="ORF">M9Y10_042104</name>
</gene>
<evidence type="ECO:0000313" key="7">
    <source>
        <dbReference type="EMBL" id="KAK8886638.1"/>
    </source>
</evidence>
<dbReference type="PROSITE" id="PS51352">
    <property type="entry name" value="THIOREDOXIN_2"/>
    <property type="match status" value="1"/>
</dbReference>
<proteinExistence type="predicted"/>
<dbReference type="InterPro" id="IPR036249">
    <property type="entry name" value="Thioredoxin-like_sf"/>
</dbReference>
<dbReference type="SUPFAM" id="SSF52833">
    <property type="entry name" value="Thioredoxin-like"/>
    <property type="match status" value="2"/>
</dbReference>
<dbReference type="Gene3D" id="1.20.1150.12">
    <property type="entry name" value="Endoplasmic reticulum resident protein 29, C-terminal domain"/>
    <property type="match status" value="1"/>
</dbReference>
<comment type="catalytic activity">
    <reaction evidence="1">
        <text>Catalyzes the rearrangement of -S-S- bonds in proteins.</text>
        <dbReference type="EC" id="5.3.4.1"/>
    </reaction>
</comment>
<dbReference type="Proteomes" id="UP001470230">
    <property type="component" value="Unassembled WGS sequence"/>
</dbReference>
<keyword evidence="8" id="KW-1185">Reference proteome</keyword>
<dbReference type="InterPro" id="IPR051063">
    <property type="entry name" value="PDI"/>
</dbReference>
<reference evidence="7 8" key="1">
    <citation type="submission" date="2024-04" db="EMBL/GenBank/DDBJ databases">
        <title>Tritrichomonas musculus Genome.</title>
        <authorList>
            <person name="Alves-Ferreira E."/>
            <person name="Grigg M."/>
            <person name="Lorenzi H."/>
            <person name="Galac M."/>
        </authorList>
    </citation>
    <scope>NUCLEOTIDE SEQUENCE [LARGE SCALE GENOMIC DNA]</scope>
    <source>
        <strain evidence="7 8">EAF2021</strain>
    </source>
</reference>
<dbReference type="SUPFAM" id="SSF47933">
    <property type="entry name" value="ERP29 C domain-like"/>
    <property type="match status" value="1"/>
</dbReference>
<dbReference type="Gene3D" id="3.40.30.10">
    <property type="entry name" value="Glutaredoxin"/>
    <property type="match status" value="2"/>
</dbReference>
<organism evidence="7 8">
    <name type="scientific">Tritrichomonas musculus</name>
    <dbReference type="NCBI Taxonomy" id="1915356"/>
    <lineage>
        <taxon>Eukaryota</taxon>
        <taxon>Metamonada</taxon>
        <taxon>Parabasalia</taxon>
        <taxon>Tritrichomonadida</taxon>
        <taxon>Tritrichomonadidae</taxon>
        <taxon>Tritrichomonas</taxon>
    </lineage>
</organism>
<accession>A0ABR2K722</accession>
<evidence type="ECO:0000256" key="3">
    <source>
        <dbReference type="ARBA" id="ARBA00023157"/>
    </source>
</evidence>
<protein>
    <recommendedName>
        <fullName evidence="2">protein disulfide-isomerase</fullName>
        <ecNumber evidence="2">5.3.4.1</ecNumber>
    </recommendedName>
</protein>
<keyword evidence="4" id="KW-0413">Isomerase</keyword>